<dbReference type="Pfam" id="PF00072">
    <property type="entry name" value="Response_reg"/>
    <property type="match status" value="1"/>
</dbReference>
<dbReference type="GO" id="GO:0000155">
    <property type="term" value="F:phosphorelay sensor kinase activity"/>
    <property type="evidence" value="ECO:0007669"/>
    <property type="project" value="InterPro"/>
</dbReference>
<evidence type="ECO:0000256" key="10">
    <source>
        <dbReference type="SAM" id="Phobius"/>
    </source>
</evidence>
<dbReference type="Pfam" id="PF02743">
    <property type="entry name" value="dCache_1"/>
    <property type="match status" value="1"/>
</dbReference>
<dbReference type="eggNOG" id="COG2204">
    <property type="taxonomic scope" value="Bacteria"/>
</dbReference>
<dbReference type="Gene3D" id="3.30.450.20">
    <property type="entry name" value="PAS domain"/>
    <property type="match status" value="1"/>
</dbReference>
<feature type="domain" description="Histidine kinase" evidence="11">
    <location>
        <begin position="378"/>
        <end position="605"/>
    </location>
</feature>
<keyword evidence="5 9" id="KW-0597">Phosphoprotein</keyword>
<evidence type="ECO:0000256" key="7">
    <source>
        <dbReference type="ARBA" id="ARBA00022989"/>
    </source>
</evidence>
<dbReference type="KEGG" id="ipo:Ilyop_0269"/>
<evidence type="ECO:0000313" key="14">
    <source>
        <dbReference type="Proteomes" id="UP000006875"/>
    </source>
</evidence>
<dbReference type="PANTHER" id="PTHR43547:SF2">
    <property type="entry name" value="HYBRID SIGNAL TRANSDUCTION HISTIDINE KINASE C"/>
    <property type="match status" value="1"/>
</dbReference>
<dbReference type="EC" id="2.7.13.3" evidence="3"/>
<dbReference type="SMART" id="SM00388">
    <property type="entry name" value="HisKA"/>
    <property type="match status" value="1"/>
</dbReference>
<dbReference type="Gene3D" id="3.40.50.2300">
    <property type="match status" value="1"/>
</dbReference>
<dbReference type="Gene3D" id="3.30.565.10">
    <property type="entry name" value="Histidine kinase-like ATPase, C-terminal domain"/>
    <property type="match status" value="1"/>
</dbReference>
<dbReference type="InterPro" id="IPR001789">
    <property type="entry name" value="Sig_transdc_resp-reg_receiver"/>
</dbReference>
<keyword evidence="7 10" id="KW-1133">Transmembrane helix</keyword>
<dbReference type="InterPro" id="IPR003594">
    <property type="entry name" value="HATPase_dom"/>
</dbReference>
<dbReference type="OrthoDB" id="9780153at2"/>
<dbReference type="PANTHER" id="PTHR43547">
    <property type="entry name" value="TWO-COMPONENT HISTIDINE KINASE"/>
    <property type="match status" value="1"/>
</dbReference>
<dbReference type="SUPFAM" id="SSF47384">
    <property type="entry name" value="Homodimeric domain of signal transducing histidine kinase"/>
    <property type="match status" value="1"/>
</dbReference>
<gene>
    <name evidence="13" type="ordered locus">Ilyop_0269</name>
</gene>
<organism evidence="13 14">
    <name type="scientific">Ilyobacter polytropus (strain ATCC 51220 / DSM 2926 / LMG 16218 / CuHBu1)</name>
    <dbReference type="NCBI Taxonomy" id="572544"/>
    <lineage>
        <taxon>Bacteria</taxon>
        <taxon>Fusobacteriati</taxon>
        <taxon>Fusobacteriota</taxon>
        <taxon>Fusobacteriia</taxon>
        <taxon>Fusobacteriales</taxon>
        <taxon>Fusobacteriaceae</taxon>
        <taxon>Ilyobacter</taxon>
    </lineage>
</organism>
<comment type="subcellular location">
    <subcellularLocation>
        <location evidence="2">Cell membrane</location>
        <topology evidence="2">Multi-pass membrane protein</topology>
    </subcellularLocation>
</comment>
<dbReference type="SMART" id="SM00387">
    <property type="entry name" value="HATPase_c"/>
    <property type="match status" value="1"/>
</dbReference>
<dbReference type="InterPro" id="IPR036097">
    <property type="entry name" value="HisK_dim/P_sf"/>
</dbReference>
<feature type="domain" description="Response regulatory" evidence="12">
    <location>
        <begin position="625"/>
        <end position="741"/>
    </location>
</feature>
<evidence type="ECO:0000256" key="9">
    <source>
        <dbReference type="PROSITE-ProRule" id="PRU00169"/>
    </source>
</evidence>
<keyword evidence="8 10" id="KW-0472">Membrane</keyword>
<dbReference type="Gene3D" id="1.10.287.130">
    <property type="match status" value="1"/>
</dbReference>
<comment type="catalytic activity">
    <reaction evidence="1">
        <text>ATP + protein L-histidine = ADP + protein N-phospho-L-histidine.</text>
        <dbReference type="EC" id="2.7.13.3"/>
    </reaction>
</comment>
<dbReference type="PROSITE" id="PS50109">
    <property type="entry name" value="HIS_KIN"/>
    <property type="match status" value="1"/>
</dbReference>
<keyword evidence="14" id="KW-1185">Reference proteome</keyword>
<reference evidence="13 14" key="1">
    <citation type="journal article" date="2010" name="Stand. Genomic Sci.">
        <title>Complete genome sequence of Ilyobacter polytropus type strain (CuHbu1).</title>
        <authorList>
            <person name="Sikorski J."/>
            <person name="Chertkov O."/>
            <person name="Lapidus A."/>
            <person name="Nolan M."/>
            <person name="Lucas S."/>
            <person name="Del Rio T.G."/>
            <person name="Tice H."/>
            <person name="Cheng J.F."/>
            <person name="Tapia R."/>
            <person name="Han C."/>
            <person name="Goodwin L."/>
            <person name="Pitluck S."/>
            <person name="Liolios K."/>
            <person name="Ivanova N."/>
            <person name="Mavromatis K."/>
            <person name="Mikhailova N."/>
            <person name="Pati A."/>
            <person name="Chen A."/>
            <person name="Palaniappan K."/>
            <person name="Land M."/>
            <person name="Hauser L."/>
            <person name="Chang Y.J."/>
            <person name="Jeffries C.D."/>
            <person name="Brambilla E."/>
            <person name="Yasawong M."/>
            <person name="Rohde M."/>
            <person name="Pukall R."/>
            <person name="Spring S."/>
            <person name="Goker M."/>
            <person name="Woyke T."/>
            <person name="Bristow J."/>
            <person name="Eisen J.A."/>
            <person name="Markowitz V."/>
            <person name="Hugenholtz P."/>
            <person name="Kyrpides N.C."/>
            <person name="Klenk H.P."/>
        </authorList>
    </citation>
    <scope>NUCLEOTIDE SEQUENCE [LARGE SCALE GENOMIC DNA]</scope>
    <source>
        <strain evidence="14">ATCC 51220 / DSM 2926 / LMG 16218 / CuHBu1</strain>
    </source>
</reference>
<dbReference type="InterPro" id="IPR036890">
    <property type="entry name" value="HATPase_C_sf"/>
</dbReference>
<dbReference type="EMBL" id="CP002281">
    <property type="protein sequence ID" value="ADO82058.1"/>
    <property type="molecule type" value="Genomic_DNA"/>
</dbReference>
<feature type="modified residue" description="4-aspartylphosphate" evidence="9">
    <location>
        <position position="676"/>
    </location>
</feature>
<dbReference type="PRINTS" id="PR00344">
    <property type="entry name" value="BCTRLSENSOR"/>
</dbReference>
<keyword evidence="6 10" id="KW-0812">Transmembrane</keyword>
<dbReference type="SMART" id="SM00448">
    <property type="entry name" value="REC"/>
    <property type="match status" value="1"/>
</dbReference>
<feature type="transmembrane region" description="Helical" evidence="10">
    <location>
        <begin position="7"/>
        <end position="26"/>
    </location>
</feature>
<dbReference type="CDD" id="cd00156">
    <property type="entry name" value="REC"/>
    <property type="match status" value="1"/>
</dbReference>
<protein>
    <recommendedName>
        <fullName evidence="3">histidine kinase</fullName>
        <ecNumber evidence="3">2.7.13.3</ecNumber>
    </recommendedName>
</protein>
<evidence type="ECO:0000259" key="12">
    <source>
        <dbReference type="PROSITE" id="PS50110"/>
    </source>
</evidence>
<dbReference type="Pfam" id="PF02518">
    <property type="entry name" value="HATPase_c"/>
    <property type="match status" value="1"/>
</dbReference>
<evidence type="ECO:0000256" key="8">
    <source>
        <dbReference type="ARBA" id="ARBA00023136"/>
    </source>
</evidence>
<dbReference type="InterPro" id="IPR011006">
    <property type="entry name" value="CheY-like_superfamily"/>
</dbReference>
<dbReference type="SUPFAM" id="SSF55874">
    <property type="entry name" value="ATPase domain of HSP90 chaperone/DNA topoisomerase II/histidine kinase"/>
    <property type="match status" value="1"/>
</dbReference>
<evidence type="ECO:0000313" key="13">
    <source>
        <dbReference type="EMBL" id="ADO82058.1"/>
    </source>
</evidence>
<evidence type="ECO:0000256" key="5">
    <source>
        <dbReference type="ARBA" id="ARBA00022553"/>
    </source>
</evidence>
<dbReference type="STRING" id="572544.Ilyop_0269"/>
<proteinExistence type="predicted"/>
<name>E3HAQ7_ILYPC</name>
<evidence type="ECO:0000256" key="6">
    <source>
        <dbReference type="ARBA" id="ARBA00022692"/>
    </source>
</evidence>
<dbReference type="CDD" id="cd00082">
    <property type="entry name" value="HisKA"/>
    <property type="match status" value="1"/>
</dbReference>
<dbReference type="SUPFAM" id="SSF52172">
    <property type="entry name" value="CheY-like"/>
    <property type="match status" value="1"/>
</dbReference>
<evidence type="ECO:0000256" key="1">
    <source>
        <dbReference type="ARBA" id="ARBA00000085"/>
    </source>
</evidence>
<keyword evidence="13" id="KW-0808">Transferase</keyword>
<dbReference type="PROSITE" id="PS50110">
    <property type="entry name" value="RESPONSE_REGULATORY"/>
    <property type="match status" value="1"/>
</dbReference>
<keyword evidence="13" id="KW-0418">Kinase</keyword>
<accession>E3HAQ7</accession>
<evidence type="ECO:0000256" key="2">
    <source>
        <dbReference type="ARBA" id="ARBA00004651"/>
    </source>
</evidence>
<dbReference type="AlphaFoldDB" id="E3HAQ7"/>
<evidence type="ECO:0000256" key="3">
    <source>
        <dbReference type="ARBA" id="ARBA00012438"/>
    </source>
</evidence>
<dbReference type="InterPro" id="IPR004358">
    <property type="entry name" value="Sig_transdc_His_kin-like_C"/>
</dbReference>
<dbReference type="Pfam" id="PF00512">
    <property type="entry name" value="HisKA"/>
    <property type="match status" value="1"/>
</dbReference>
<dbReference type="InterPro" id="IPR005467">
    <property type="entry name" value="His_kinase_dom"/>
</dbReference>
<evidence type="ECO:0000256" key="4">
    <source>
        <dbReference type="ARBA" id="ARBA00022475"/>
    </source>
</evidence>
<keyword evidence="4" id="KW-1003">Cell membrane</keyword>
<dbReference type="InterPro" id="IPR003661">
    <property type="entry name" value="HisK_dim/P_dom"/>
</dbReference>
<evidence type="ECO:0000259" key="11">
    <source>
        <dbReference type="PROSITE" id="PS50109"/>
    </source>
</evidence>
<dbReference type="eggNOG" id="COG3852">
    <property type="taxonomic scope" value="Bacteria"/>
</dbReference>
<dbReference type="HOGENOM" id="CLU_000445_114_21_0"/>
<dbReference type="InterPro" id="IPR033479">
    <property type="entry name" value="dCache_1"/>
</dbReference>
<dbReference type="RefSeq" id="WP_013386729.1">
    <property type="nucleotide sequence ID" value="NC_014632.1"/>
</dbReference>
<feature type="transmembrane region" description="Helical" evidence="10">
    <location>
        <begin position="304"/>
        <end position="327"/>
    </location>
</feature>
<dbReference type="Proteomes" id="UP000006875">
    <property type="component" value="Chromosome"/>
</dbReference>
<sequence>MGKIKLKVLPVIAIAFVILVVGNISYRSFLNYQNIIVEQQMEHLMTISKSIGRSLELYVQEKEKGLRDLGNNIEYRIKEQENNLIDEVILNSLETFYLSQNKEIDNLIYININDNSFHSYPEDMQEEKFITERDQFSKEISYVKRTQESYAGNPYLDRDNTFSFNILEPVVVKDEIVGIILGKIKVMNMYELLVKPVKAGKFGYAMVKDKDGLILMHPVKEQVGYDVIKSRMQKYPGLDYDDLEKLLEKQMSGVEGSYVYYSYWWPQDKLEKVKKLNAFSPAKVSEDFWIVAVVMSYDEISEPIINYLLSNIVIAIVVIMIFSWVIFLSVRMIKNKEAYEMETRYLKEINKSTEELRIKDAELHHKRKLETIGRLTGGIAHEFNNVLTPIMGYSEMVLRNLDPELDSYDYVKTIHKSSKRAQEIIDQIRMFSGDKNIKIKYEIISINKILDDAISFAESVSPSNIKVIKNIDKNCGNVYANETQIHQVVLNLCTNAFNAMKETDIGNLKITAKNVKNKKLHNMEENIVDKKEYVKISFEDNGCGMDSETQEKIFDPFFTQKLSRKSSGLGLAIVQGIITKHGGSIEVYSEKGKGSRFDIYIPIAQNIESGKEQVYEDEILRGNEKVLVVDDDEFIAEMLEKGLVDLGYKAESMTDGIEILKKFDYIKNNFKIVITDLTMPEINGIQLAKKIKENNPEIKVILMTAYSEEPLEEYMRLGIIDSYLIKPVSAAQISRSIRELV</sequence>
<dbReference type="GO" id="GO:0005886">
    <property type="term" value="C:plasma membrane"/>
    <property type="evidence" value="ECO:0007669"/>
    <property type="project" value="UniProtKB-SubCell"/>
</dbReference>